<evidence type="ECO:0000313" key="1">
    <source>
        <dbReference type="EMBL" id="KEF62472.1"/>
    </source>
</evidence>
<evidence type="ECO:0000313" key="2">
    <source>
        <dbReference type="Proteomes" id="UP000027920"/>
    </source>
</evidence>
<dbReference type="EMBL" id="AMGV01000001">
    <property type="protein sequence ID" value="KEF62472.1"/>
    <property type="molecule type" value="Genomic_DNA"/>
</dbReference>
<dbReference type="GeneID" id="25275396"/>
<sequence>MELHNLRAIRIICDLRLILHCQSREAGVTKFWDAGSQTIQLLSRKCLGPDVVFAYDWHWRGKGRDLATPFPDCGRPLRKEALSRRQKAFGPRSQRQVQRRRFEKEFEDHIVRRMTAFVDHPVAAMFNPDAALNFVMCLLAIPLDEISFTETGAKSRKGMPGSAPLKEVHEYVTMEAGQSVASALRTKINDSISKSLQQSGKFAAAYRRRNADRYGFEFKELWDAKEVMLTARGYISLHLSEERGALENLVPFKARKKGLAAQAKNEKTVIFFTKTGVELKPGGDLTVTLSIDELRKQQGFRQEGVDQHHKELARKGELKRNGNGEFELICMMNR</sequence>
<proteinExistence type="predicted"/>
<gene>
    <name evidence="1" type="ORF">A1O9_00445</name>
</gene>
<dbReference type="STRING" id="1182545.A0A072PRT1"/>
<keyword evidence="2" id="KW-1185">Reference proteome</keyword>
<dbReference type="HOGENOM" id="CLU_033645_0_0_1"/>
<dbReference type="VEuPathDB" id="FungiDB:A1O9_00445"/>
<organism evidence="1 2">
    <name type="scientific">Exophiala aquamarina CBS 119918</name>
    <dbReference type="NCBI Taxonomy" id="1182545"/>
    <lineage>
        <taxon>Eukaryota</taxon>
        <taxon>Fungi</taxon>
        <taxon>Dikarya</taxon>
        <taxon>Ascomycota</taxon>
        <taxon>Pezizomycotina</taxon>
        <taxon>Eurotiomycetes</taxon>
        <taxon>Chaetothyriomycetidae</taxon>
        <taxon>Chaetothyriales</taxon>
        <taxon>Herpotrichiellaceae</taxon>
        <taxon>Exophiala</taxon>
    </lineage>
</organism>
<protein>
    <submittedName>
        <fullName evidence="1">Uncharacterized protein</fullName>
    </submittedName>
</protein>
<dbReference type="AlphaFoldDB" id="A0A072PRT1"/>
<name>A0A072PRT1_9EURO</name>
<accession>A0A072PRT1</accession>
<dbReference type="RefSeq" id="XP_013265062.1">
    <property type="nucleotide sequence ID" value="XM_013409608.1"/>
</dbReference>
<reference evidence="1 2" key="1">
    <citation type="submission" date="2013-03" db="EMBL/GenBank/DDBJ databases">
        <title>The Genome Sequence of Exophiala aquamarina CBS 119918.</title>
        <authorList>
            <consortium name="The Broad Institute Genomics Platform"/>
            <person name="Cuomo C."/>
            <person name="de Hoog S."/>
            <person name="Gorbushina A."/>
            <person name="Walker B."/>
            <person name="Young S.K."/>
            <person name="Zeng Q."/>
            <person name="Gargeya S."/>
            <person name="Fitzgerald M."/>
            <person name="Haas B."/>
            <person name="Abouelleil A."/>
            <person name="Allen A.W."/>
            <person name="Alvarado L."/>
            <person name="Arachchi H.M."/>
            <person name="Berlin A.M."/>
            <person name="Chapman S.B."/>
            <person name="Gainer-Dewar J."/>
            <person name="Goldberg J."/>
            <person name="Griggs A."/>
            <person name="Gujja S."/>
            <person name="Hansen M."/>
            <person name="Howarth C."/>
            <person name="Imamovic A."/>
            <person name="Ireland A."/>
            <person name="Larimer J."/>
            <person name="McCowan C."/>
            <person name="Murphy C."/>
            <person name="Pearson M."/>
            <person name="Poon T.W."/>
            <person name="Priest M."/>
            <person name="Roberts A."/>
            <person name="Saif S."/>
            <person name="Shea T."/>
            <person name="Sisk P."/>
            <person name="Sykes S."/>
            <person name="Wortman J."/>
            <person name="Nusbaum C."/>
            <person name="Birren B."/>
        </authorList>
    </citation>
    <scope>NUCLEOTIDE SEQUENCE [LARGE SCALE GENOMIC DNA]</scope>
    <source>
        <strain evidence="1 2">CBS 119918</strain>
    </source>
</reference>
<dbReference type="Proteomes" id="UP000027920">
    <property type="component" value="Unassembled WGS sequence"/>
</dbReference>
<dbReference type="OrthoDB" id="4109426at2759"/>
<comment type="caution">
    <text evidence="1">The sequence shown here is derived from an EMBL/GenBank/DDBJ whole genome shotgun (WGS) entry which is preliminary data.</text>
</comment>